<dbReference type="Gramene" id="KFK24756">
    <property type="protein sequence ID" value="KFK24756"/>
    <property type="gene ID" value="AALP_AA8G020800"/>
</dbReference>
<sequence>MNHSSLGSNKEFNFGTDEKHISPLRNIELRPRTTTIDLSS</sequence>
<evidence type="ECO:0000313" key="1">
    <source>
        <dbReference type="EMBL" id="KFK24756.1"/>
    </source>
</evidence>
<feature type="non-terminal residue" evidence="1">
    <location>
        <position position="40"/>
    </location>
</feature>
<dbReference type="EMBL" id="CM002876">
    <property type="protein sequence ID" value="KFK24756.1"/>
    <property type="molecule type" value="Genomic_DNA"/>
</dbReference>
<gene>
    <name evidence="1" type="ordered locus">AALP_Aa8g020800</name>
</gene>
<proteinExistence type="predicted"/>
<dbReference type="Proteomes" id="UP000029120">
    <property type="component" value="Chromosome 8"/>
</dbReference>
<reference evidence="2" key="1">
    <citation type="journal article" date="2015" name="Nat. Plants">
        <title>Genome expansion of Arabis alpina linked with retrotransposition and reduced symmetric DNA methylation.</title>
        <authorList>
            <person name="Willing E.M."/>
            <person name="Rawat V."/>
            <person name="Mandakova T."/>
            <person name="Maumus F."/>
            <person name="James G.V."/>
            <person name="Nordstroem K.J."/>
            <person name="Becker C."/>
            <person name="Warthmann N."/>
            <person name="Chica C."/>
            <person name="Szarzynska B."/>
            <person name="Zytnicki M."/>
            <person name="Albani M.C."/>
            <person name="Kiefer C."/>
            <person name="Bergonzi S."/>
            <person name="Castaings L."/>
            <person name="Mateos J.L."/>
            <person name="Berns M.C."/>
            <person name="Bujdoso N."/>
            <person name="Piofczyk T."/>
            <person name="de Lorenzo L."/>
            <person name="Barrero-Sicilia C."/>
            <person name="Mateos I."/>
            <person name="Piednoel M."/>
            <person name="Hagmann J."/>
            <person name="Chen-Min-Tao R."/>
            <person name="Iglesias-Fernandez R."/>
            <person name="Schuster S.C."/>
            <person name="Alonso-Blanco C."/>
            <person name="Roudier F."/>
            <person name="Carbonero P."/>
            <person name="Paz-Ares J."/>
            <person name="Davis S.J."/>
            <person name="Pecinka A."/>
            <person name="Quesneville H."/>
            <person name="Colot V."/>
            <person name="Lysak M.A."/>
            <person name="Weigel D."/>
            <person name="Coupland G."/>
            <person name="Schneeberger K."/>
        </authorList>
    </citation>
    <scope>NUCLEOTIDE SEQUENCE [LARGE SCALE GENOMIC DNA]</scope>
    <source>
        <strain evidence="2">cv. Pajares</strain>
    </source>
</reference>
<accession>A0A087G4F4</accession>
<keyword evidence="2" id="KW-1185">Reference proteome</keyword>
<organism evidence="1 2">
    <name type="scientific">Arabis alpina</name>
    <name type="common">Alpine rock-cress</name>
    <dbReference type="NCBI Taxonomy" id="50452"/>
    <lineage>
        <taxon>Eukaryota</taxon>
        <taxon>Viridiplantae</taxon>
        <taxon>Streptophyta</taxon>
        <taxon>Embryophyta</taxon>
        <taxon>Tracheophyta</taxon>
        <taxon>Spermatophyta</taxon>
        <taxon>Magnoliopsida</taxon>
        <taxon>eudicotyledons</taxon>
        <taxon>Gunneridae</taxon>
        <taxon>Pentapetalae</taxon>
        <taxon>rosids</taxon>
        <taxon>malvids</taxon>
        <taxon>Brassicales</taxon>
        <taxon>Brassicaceae</taxon>
        <taxon>Arabideae</taxon>
        <taxon>Arabis</taxon>
    </lineage>
</organism>
<dbReference type="AlphaFoldDB" id="A0A087G4F4"/>
<evidence type="ECO:0000313" key="2">
    <source>
        <dbReference type="Proteomes" id="UP000029120"/>
    </source>
</evidence>
<name>A0A087G4F4_ARAAL</name>
<protein>
    <submittedName>
        <fullName evidence="1">Uncharacterized protein</fullName>
    </submittedName>
</protein>